<evidence type="ECO:0000313" key="9">
    <source>
        <dbReference type="Proteomes" id="UP000221101"/>
    </source>
</evidence>
<dbReference type="PANTHER" id="PTHR32309:SF13">
    <property type="entry name" value="FERRIC ENTEROBACTIN TRANSPORT PROTEIN FEPE"/>
    <property type="match status" value="1"/>
</dbReference>
<keyword evidence="4 6" id="KW-1133">Transmembrane helix</keyword>
<evidence type="ECO:0000256" key="3">
    <source>
        <dbReference type="ARBA" id="ARBA00022692"/>
    </source>
</evidence>
<feature type="transmembrane region" description="Helical" evidence="6">
    <location>
        <begin position="42"/>
        <end position="62"/>
    </location>
</feature>
<evidence type="ECO:0000256" key="5">
    <source>
        <dbReference type="ARBA" id="ARBA00023136"/>
    </source>
</evidence>
<feature type="domain" description="Polysaccharide chain length determinant N-terminal" evidence="7">
    <location>
        <begin position="26"/>
        <end position="123"/>
    </location>
</feature>
<sequence>MSNKQPIKHPDFYQEQTNYYHPEREDEIDLFELFSVLFQSKYLIIAISFVFAIIGFGIASFLPQKWTSTAIVVKPGLEEFQPLKNALTDLHVLSLEPKVTEKSLYNRFIENYNSRVLREEYLVNTDYFKALLAKNHSDSEQEKRKLIEKIVNKDITISLPKKEKEDETVDEANLSFSSDNAKDAYNLLNGYIKFASSVVRDQVKEELSDMVHQKLEYSRKLYSLDLERIANMRSVDAERLKFAISIANSAGIKKPVSNGGAIIKDDPDYSIALGSDALERKLQITEEITDPTKIDVDLRNRLLYIKSLEKVNVDTVDFVPFKYMQKPYEPTSKDSPKRLLILIGAGFIGFILSIMYVLLRHMVRSRQKQEA</sequence>
<dbReference type="NCBIfam" id="NF007699">
    <property type="entry name" value="PRK10381.1"/>
    <property type="match status" value="1"/>
</dbReference>
<organism evidence="8 9">
    <name type="scientific">Xenorhabdus kozodoii</name>
    <dbReference type="NCBI Taxonomy" id="351676"/>
    <lineage>
        <taxon>Bacteria</taxon>
        <taxon>Pseudomonadati</taxon>
        <taxon>Pseudomonadota</taxon>
        <taxon>Gammaproteobacteria</taxon>
        <taxon>Enterobacterales</taxon>
        <taxon>Morganellaceae</taxon>
        <taxon>Xenorhabdus</taxon>
    </lineage>
</organism>
<dbReference type="GO" id="GO:0004713">
    <property type="term" value="F:protein tyrosine kinase activity"/>
    <property type="evidence" value="ECO:0007669"/>
    <property type="project" value="TreeGrafter"/>
</dbReference>
<feature type="transmembrane region" description="Helical" evidence="6">
    <location>
        <begin position="339"/>
        <end position="359"/>
    </location>
</feature>
<evidence type="ECO:0000313" key="8">
    <source>
        <dbReference type="EMBL" id="PHM71596.1"/>
    </source>
</evidence>
<keyword evidence="9" id="KW-1185">Reference proteome</keyword>
<evidence type="ECO:0000256" key="6">
    <source>
        <dbReference type="SAM" id="Phobius"/>
    </source>
</evidence>
<keyword evidence="3 6" id="KW-0812">Transmembrane</keyword>
<dbReference type="Pfam" id="PF02706">
    <property type="entry name" value="Wzz"/>
    <property type="match status" value="1"/>
</dbReference>
<dbReference type="PANTHER" id="PTHR32309">
    <property type="entry name" value="TYROSINE-PROTEIN KINASE"/>
    <property type="match status" value="1"/>
</dbReference>
<keyword evidence="5 6" id="KW-0472">Membrane</keyword>
<dbReference type="Proteomes" id="UP000221101">
    <property type="component" value="Unassembled WGS sequence"/>
</dbReference>
<keyword evidence="2" id="KW-1003">Cell membrane</keyword>
<gene>
    <name evidence="8" type="ORF">Xkoz_02671</name>
</gene>
<dbReference type="InterPro" id="IPR050445">
    <property type="entry name" value="Bact_polysacc_biosynth/exp"/>
</dbReference>
<proteinExistence type="predicted"/>
<dbReference type="Gene3D" id="3.30.1890.10">
    <property type="entry name" value="FepE-like"/>
    <property type="match status" value="2"/>
</dbReference>
<comment type="caution">
    <text evidence="8">The sequence shown here is derived from an EMBL/GenBank/DDBJ whole genome shotgun (WGS) entry which is preliminary data.</text>
</comment>
<dbReference type="SUPFAM" id="SSF160355">
    <property type="entry name" value="Bacterial polysaccharide co-polymerase-like"/>
    <property type="match status" value="1"/>
</dbReference>
<dbReference type="GO" id="GO:0005886">
    <property type="term" value="C:plasma membrane"/>
    <property type="evidence" value="ECO:0007669"/>
    <property type="project" value="UniProtKB-SubCell"/>
</dbReference>
<evidence type="ECO:0000256" key="2">
    <source>
        <dbReference type="ARBA" id="ARBA00022475"/>
    </source>
</evidence>
<dbReference type="AlphaFoldDB" id="A0A2D0L7C6"/>
<dbReference type="RefSeq" id="WP_099142620.1">
    <property type="nucleotide sequence ID" value="NZ_CAWNOR010000052.1"/>
</dbReference>
<comment type="subcellular location">
    <subcellularLocation>
        <location evidence="1">Cell membrane</location>
        <topology evidence="1">Multi-pass membrane protein</topology>
    </subcellularLocation>
</comment>
<accession>A0A2D0L7C6</accession>
<evidence type="ECO:0000256" key="1">
    <source>
        <dbReference type="ARBA" id="ARBA00004651"/>
    </source>
</evidence>
<dbReference type="OrthoDB" id="6565796at2"/>
<protein>
    <submittedName>
        <fullName evidence="8">O-antigen chain length determinant</fullName>
    </submittedName>
</protein>
<reference evidence="8 9" key="1">
    <citation type="journal article" date="2017" name="Nat. Microbiol.">
        <title>Natural product diversity associated with the nematode symbionts Photorhabdus and Xenorhabdus.</title>
        <authorList>
            <person name="Tobias N.J."/>
            <person name="Wolff H."/>
            <person name="Djahanschiri B."/>
            <person name="Grundmann F."/>
            <person name="Kronenwerth M."/>
            <person name="Shi Y.M."/>
            <person name="Simonyi S."/>
            <person name="Grun P."/>
            <person name="Shapiro-Ilan D."/>
            <person name="Pidot S.J."/>
            <person name="Stinear T.P."/>
            <person name="Ebersberger I."/>
            <person name="Bode H.B."/>
        </authorList>
    </citation>
    <scope>NUCLEOTIDE SEQUENCE [LARGE SCALE GENOMIC DNA]</scope>
    <source>
        <strain evidence="8 9">DSM 17907</strain>
    </source>
</reference>
<dbReference type="EMBL" id="NJCX01000019">
    <property type="protein sequence ID" value="PHM71596.1"/>
    <property type="molecule type" value="Genomic_DNA"/>
</dbReference>
<dbReference type="InterPro" id="IPR003856">
    <property type="entry name" value="LPS_length_determ_N"/>
</dbReference>
<name>A0A2D0L7C6_9GAMM</name>
<evidence type="ECO:0000256" key="4">
    <source>
        <dbReference type="ARBA" id="ARBA00022989"/>
    </source>
</evidence>
<evidence type="ECO:0000259" key="7">
    <source>
        <dbReference type="Pfam" id="PF02706"/>
    </source>
</evidence>